<dbReference type="PROSITE" id="PS50005">
    <property type="entry name" value="TPR"/>
    <property type="match status" value="1"/>
</dbReference>
<sequence length="758" mass="82275">MDALSSQFTPTFPALLRQAGMALAVSTYQAGKLVLLRAHDDGLNTHFIGMRRPMGIAVGGNDRLAIGDATRVQFFRNVPAVGRNIDDGRCDAAYLHRATHVTGDIDGHEMVFDDAGTLWLVNTRMSCLCTLSPEFSVVPRWTPPFITGYDLLDRCHLNGLGLRDGAPRYVTLLGASDSPGGWRAHKADGGQLLDITDDSVLARGLCMPHSPRWHRGQVWFLDSGEGALKRIEADGSIATVCELPGFTRGLDFVGRYALVGLSKVRETASFAGLPLTRRVGERRCGVYLVDIDAGSIAGFLHFTGDVQEIFDVKLLPHRHPALVEADAALLATSFELPQAAVARVVQTEPLLERMTAAARLFAAGRHDDAIAAYRAIVDESPGHLPARLQLGLALVHTARWDAAREVLAALVARDPDHADAHNSLGLCLARLGEHEHALACLDRALAIDREFALAHVNRALLLLATGRHADGWRDYAWRTQLPSFAPLRCAQPQWQGEPIAAQRLLVHGEQGLREQIFGWRFLAAARARCRELIYVGAPPLAALAAQVAGVDESRAADAIPRDRFDVFSPLLDLPRCLGLADGDVGLVATQARYVQPPAHLRPRTLRGARRVGIAWRDGAGVPLPLEALAAALAVDGITAFSVQPAPSATELDVLRTAGIENLEPELHDLAHTAAMLDRFDLVIGADTATVHLACALGIATWIVLDEDPAWMFGTVGERTPWYPTARLFRRARGKGWDTVIERVRDALQAWRSATPAPD</sequence>
<evidence type="ECO:0000313" key="5">
    <source>
        <dbReference type="EMBL" id="MBB5208123.1"/>
    </source>
</evidence>
<gene>
    <name evidence="5" type="ORF">HNQ52_001652</name>
</gene>
<accession>A0A7W8D562</accession>
<proteinExistence type="predicted"/>
<feature type="domain" description="Conserved hypothetical protein CHP03032" evidence="4">
    <location>
        <begin position="11"/>
        <end position="320"/>
    </location>
</feature>
<dbReference type="EMBL" id="JACHHP010000002">
    <property type="protein sequence ID" value="MBB5208123.1"/>
    <property type="molecule type" value="Genomic_DNA"/>
</dbReference>
<name>A0A7W8D562_9GAMM</name>
<dbReference type="InterPro" id="IPR011990">
    <property type="entry name" value="TPR-like_helical_dom_sf"/>
</dbReference>
<organism evidence="5 6">
    <name type="scientific">Chiayiivirga flava</name>
    <dbReference type="NCBI Taxonomy" id="659595"/>
    <lineage>
        <taxon>Bacteria</taxon>
        <taxon>Pseudomonadati</taxon>
        <taxon>Pseudomonadota</taxon>
        <taxon>Gammaproteobacteria</taxon>
        <taxon>Lysobacterales</taxon>
        <taxon>Lysobacteraceae</taxon>
        <taxon>Chiayiivirga</taxon>
    </lineage>
</organism>
<dbReference type="AlphaFoldDB" id="A0A7W8D562"/>
<dbReference type="Gene3D" id="1.25.40.10">
    <property type="entry name" value="Tetratricopeptide repeat domain"/>
    <property type="match status" value="1"/>
</dbReference>
<evidence type="ECO:0000256" key="2">
    <source>
        <dbReference type="ARBA" id="ARBA00022803"/>
    </source>
</evidence>
<dbReference type="SMART" id="SM00028">
    <property type="entry name" value="TPR"/>
    <property type="match status" value="2"/>
</dbReference>
<dbReference type="SUPFAM" id="SSF48452">
    <property type="entry name" value="TPR-like"/>
    <property type="match status" value="1"/>
</dbReference>
<keyword evidence="6" id="KW-1185">Reference proteome</keyword>
<evidence type="ECO:0000259" key="4">
    <source>
        <dbReference type="Pfam" id="PF16261"/>
    </source>
</evidence>
<dbReference type="SUPFAM" id="SSF63829">
    <property type="entry name" value="Calcium-dependent phosphotriesterase"/>
    <property type="match status" value="1"/>
</dbReference>
<evidence type="ECO:0000256" key="3">
    <source>
        <dbReference type="PROSITE-ProRule" id="PRU00339"/>
    </source>
</evidence>
<dbReference type="Pfam" id="PF14559">
    <property type="entry name" value="TPR_19"/>
    <property type="match status" value="1"/>
</dbReference>
<dbReference type="PANTHER" id="PTHR44858:SF1">
    <property type="entry name" value="UDP-N-ACETYLGLUCOSAMINE--PEPTIDE N-ACETYLGLUCOSAMINYLTRANSFERASE SPINDLY-RELATED"/>
    <property type="match status" value="1"/>
</dbReference>
<dbReference type="RefSeq" id="WP_183960623.1">
    <property type="nucleotide sequence ID" value="NZ_JACHHP010000002.1"/>
</dbReference>
<keyword evidence="2 3" id="KW-0802">TPR repeat</keyword>
<keyword evidence="1" id="KW-0677">Repeat</keyword>
<dbReference type="Pfam" id="PF16261">
    <property type="entry name" value="DUF4915"/>
    <property type="match status" value="1"/>
</dbReference>
<dbReference type="InterPro" id="IPR017481">
    <property type="entry name" value="CHP03032"/>
</dbReference>
<comment type="caution">
    <text evidence="5">The sequence shown here is derived from an EMBL/GenBank/DDBJ whole genome shotgun (WGS) entry which is preliminary data.</text>
</comment>
<protein>
    <submittedName>
        <fullName evidence="5">Uncharacterized protein (TIGR03032 family)</fullName>
    </submittedName>
</protein>
<dbReference type="Proteomes" id="UP000521199">
    <property type="component" value="Unassembled WGS sequence"/>
</dbReference>
<dbReference type="InterPro" id="IPR019734">
    <property type="entry name" value="TPR_rpt"/>
</dbReference>
<feature type="repeat" description="TPR" evidence="3">
    <location>
        <begin position="418"/>
        <end position="451"/>
    </location>
</feature>
<dbReference type="PANTHER" id="PTHR44858">
    <property type="entry name" value="TETRATRICOPEPTIDE REPEAT PROTEIN 6"/>
    <property type="match status" value="1"/>
</dbReference>
<dbReference type="NCBIfam" id="TIGR03032">
    <property type="entry name" value="TIGR03032 family protein"/>
    <property type="match status" value="1"/>
</dbReference>
<reference evidence="5 6" key="1">
    <citation type="submission" date="2020-08" db="EMBL/GenBank/DDBJ databases">
        <title>Genomic Encyclopedia of Type Strains, Phase IV (KMG-IV): sequencing the most valuable type-strain genomes for metagenomic binning, comparative biology and taxonomic classification.</title>
        <authorList>
            <person name="Goeker M."/>
        </authorList>
    </citation>
    <scope>NUCLEOTIDE SEQUENCE [LARGE SCALE GENOMIC DNA]</scope>
    <source>
        <strain evidence="5 6">DSM 24163</strain>
    </source>
</reference>
<evidence type="ECO:0000256" key="1">
    <source>
        <dbReference type="ARBA" id="ARBA00022737"/>
    </source>
</evidence>
<evidence type="ECO:0000313" key="6">
    <source>
        <dbReference type="Proteomes" id="UP000521199"/>
    </source>
</evidence>
<dbReference type="InterPro" id="IPR050498">
    <property type="entry name" value="Ycf3"/>
</dbReference>
<dbReference type="SUPFAM" id="SSF53756">
    <property type="entry name" value="UDP-Glycosyltransferase/glycogen phosphorylase"/>
    <property type="match status" value="1"/>
</dbReference>
<dbReference type="Gene3D" id="3.40.50.2000">
    <property type="entry name" value="Glycogen Phosphorylase B"/>
    <property type="match status" value="1"/>
</dbReference>